<evidence type="ECO:0000313" key="3">
    <source>
        <dbReference type="EnsemblMetazoa" id="XP_030834646"/>
    </source>
</evidence>
<reference evidence="3" key="2">
    <citation type="submission" date="2021-01" db="UniProtKB">
        <authorList>
            <consortium name="EnsemblMetazoa"/>
        </authorList>
    </citation>
    <scope>IDENTIFICATION</scope>
</reference>
<dbReference type="InterPro" id="IPR036514">
    <property type="entry name" value="SGNH_hydro_sf"/>
</dbReference>
<proteinExistence type="inferred from homology"/>
<dbReference type="SUPFAM" id="SSF52266">
    <property type="entry name" value="SGNH hydrolase"/>
    <property type="match status" value="1"/>
</dbReference>
<dbReference type="OrthoDB" id="505607at2759"/>
<dbReference type="InParanoid" id="A0A7M7NCF3"/>
<reference evidence="4" key="1">
    <citation type="submission" date="2015-02" db="EMBL/GenBank/DDBJ databases">
        <title>Genome sequencing for Strongylocentrotus purpuratus.</title>
        <authorList>
            <person name="Murali S."/>
            <person name="Liu Y."/>
            <person name="Vee V."/>
            <person name="English A."/>
            <person name="Wang M."/>
            <person name="Skinner E."/>
            <person name="Han Y."/>
            <person name="Muzny D.M."/>
            <person name="Worley K.C."/>
            <person name="Gibbs R.A."/>
        </authorList>
    </citation>
    <scope>NUCLEOTIDE SEQUENCE</scope>
</reference>
<keyword evidence="4" id="KW-1185">Reference proteome</keyword>
<protein>
    <recommendedName>
        <fullName evidence="2">SGNH hydrolase-type esterase domain-containing protein</fullName>
    </recommendedName>
</protein>
<dbReference type="RefSeq" id="XP_030834646.1">
    <property type="nucleotide sequence ID" value="XM_030978786.1"/>
</dbReference>
<name>A0A7M7NCF3_STRPU</name>
<dbReference type="OMA" id="NHAISCH"/>
<evidence type="ECO:0000259" key="2">
    <source>
        <dbReference type="Pfam" id="PF13472"/>
    </source>
</evidence>
<dbReference type="PANTHER" id="PTHR11852">
    <property type="entry name" value="PLATELET-ACTIVATING FACTOR ACETYLHYDROLASE"/>
    <property type="match status" value="1"/>
</dbReference>
<dbReference type="FunCoup" id="A0A7M7NCF3">
    <property type="interactions" value="1484"/>
</dbReference>
<dbReference type="AlphaFoldDB" id="A0A7M7NCF3"/>
<dbReference type="InterPro" id="IPR013830">
    <property type="entry name" value="SGNH_hydro"/>
</dbReference>
<comment type="similarity">
    <text evidence="1">Belongs to the 'GDSL' lipolytic enzyme family. Platelet-activating factor acetylhydrolase IB beta/gamma subunits subfamily.</text>
</comment>
<dbReference type="GeneID" id="100891295"/>
<dbReference type="Pfam" id="PF13472">
    <property type="entry name" value="Lipase_GDSL_2"/>
    <property type="match status" value="1"/>
</dbReference>
<dbReference type="CDD" id="cd01820">
    <property type="entry name" value="PAF_acetylesterase_like"/>
    <property type="match status" value="1"/>
</dbReference>
<evidence type="ECO:0000313" key="4">
    <source>
        <dbReference type="Proteomes" id="UP000007110"/>
    </source>
</evidence>
<sequence length="248" mass="27807">MVKVITSSFCVHFVKQNSCAITIFCDLKNPFYDGSTCRCSLPVEDVQGDGRWMSLHEHYVYLTKEGEPEVLFVGDSLIQHLEQSEVWKNMFIGYHCLNFGLGGDQTQHVLWRLQNGELENIQPKVVVLLVGTNNHGHTAEEVTNGIETIVKLIVEKQPQARVIVMAIPPRGHMHNKLRDKNSAINVALASSLPGLGKAELVDSTSGLVQSDGLIYPTDMFDYLHFTNEGYKKLCEPLQVRLDEILSKV</sequence>
<dbReference type="PANTHER" id="PTHR11852:SF0">
    <property type="entry name" value="PLATELET-ACTIVATING FACTOR ACETYLHYDROLASE IB SUBUNIT BETA HOMOLOG"/>
    <property type="match status" value="1"/>
</dbReference>
<organism evidence="3 4">
    <name type="scientific">Strongylocentrotus purpuratus</name>
    <name type="common">Purple sea urchin</name>
    <dbReference type="NCBI Taxonomy" id="7668"/>
    <lineage>
        <taxon>Eukaryota</taxon>
        <taxon>Metazoa</taxon>
        <taxon>Echinodermata</taxon>
        <taxon>Eleutherozoa</taxon>
        <taxon>Echinozoa</taxon>
        <taxon>Echinoidea</taxon>
        <taxon>Euechinoidea</taxon>
        <taxon>Echinacea</taxon>
        <taxon>Camarodonta</taxon>
        <taxon>Echinidea</taxon>
        <taxon>Strongylocentrotidae</taxon>
        <taxon>Strongylocentrotus</taxon>
    </lineage>
</organism>
<dbReference type="KEGG" id="spu:100891295"/>
<feature type="domain" description="SGNH hydrolase-type esterase" evidence="2">
    <location>
        <begin position="72"/>
        <end position="231"/>
    </location>
</feature>
<evidence type="ECO:0000256" key="1">
    <source>
        <dbReference type="ARBA" id="ARBA00038184"/>
    </source>
</evidence>
<dbReference type="Proteomes" id="UP000007110">
    <property type="component" value="Unassembled WGS sequence"/>
</dbReference>
<dbReference type="Gene3D" id="3.40.50.1110">
    <property type="entry name" value="SGNH hydrolase"/>
    <property type="match status" value="1"/>
</dbReference>
<accession>A0A7M7NCF3</accession>
<dbReference type="EnsemblMetazoa" id="XM_030978786">
    <property type="protein sequence ID" value="XP_030834646"/>
    <property type="gene ID" value="LOC100891295"/>
</dbReference>